<evidence type="ECO:0000256" key="10">
    <source>
        <dbReference type="SAM" id="Coils"/>
    </source>
</evidence>
<keyword evidence="12" id="KW-1185">Reference proteome</keyword>
<evidence type="ECO:0000256" key="9">
    <source>
        <dbReference type="ARBA" id="ARBA00023306"/>
    </source>
</evidence>
<evidence type="ECO:0000256" key="4">
    <source>
        <dbReference type="ARBA" id="ARBA00022618"/>
    </source>
</evidence>
<dbReference type="GO" id="GO:0051301">
    <property type="term" value="P:cell division"/>
    <property type="evidence" value="ECO:0007669"/>
    <property type="project" value="UniProtKB-KW"/>
</dbReference>
<dbReference type="GO" id="GO:0070652">
    <property type="term" value="C:HAUS complex"/>
    <property type="evidence" value="ECO:0007669"/>
    <property type="project" value="InterPro"/>
</dbReference>
<protein>
    <recommendedName>
        <fullName evidence="13">HAUS augmin-like complex subunit 1</fullName>
    </recommendedName>
</protein>
<name>A0AAE1BLS4_PETCI</name>
<dbReference type="GO" id="GO:0005819">
    <property type="term" value="C:spindle"/>
    <property type="evidence" value="ECO:0007669"/>
    <property type="project" value="UniProtKB-SubCell"/>
</dbReference>
<dbReference type="PANTHER" id="PTHR31570:SF1">
    <property type="entry name" value="HAUS AUGMIN-LIKE COMPLEX SUBUNIT 1"/>
    <property type="match status" value="1"/>
</dbReference>
<keyword evidence="8" id="KW-0206">Cytoskeleton</keyword>
<keyword evidence="3" id="KW-0963">Cytoplasm</keyword>
<feature type="coiled-coil region" evidence="10">
    <location>
        <begin position="243"/>
        <end position="270"/>
    </location>
</feature>
<evidence type="ECO:0000313" key="11">
    <source>
        <dbReference type="EMBL" id="KAK3851509.1"/>
    </source>
</evidence>
<dbReference type="GO" id="GO:0005829">
    <property type="term" value="C:cytosol"/>
    <property type="evidence" value="ECO:0007669"/>
    <property type="project" value="TreeGrafter"/>
</dbReference>
<evidence type="ECO:0000256" key="1">
    <source>
        <dbReference type="ARBA" id="ARBA00004186"/>
    </source>
</evidence>
<keyword evidence="5" id="KW-0493">Microtubule</keyword>
<dbReference type="GO" id="GO:0007098">
    <property type="term" value="P:centrosome cycle"/>
    <property type="evidence" value="ECO:0007669"/>
    <property type="project" value="TreeGrafter"/>
</dbReference>
<keyword evidence="4" id="KW-0132">Cell division</keyword>
<keyword evidence="7 10" id="KW-0175">Coiled coil</keyword>
<evidence type="ECO:0000256" key="7">
    <source>
        <dbReference type="ARBA" id="ARBA00023054"/>
    </source>
</evidence>
<evidence type="ECO:0000313" key="12">
    <source>
        <dbReference type="Proteomes" id="UP001286313"/>
    </source>
</evidence>
<sequence>MDIKHREVVQWLEEVYGNDQIPPYEKSERSINILHQLMTVSKCSEKNAKLLAADYATKTAEYNAEGKQISKWLDSVNIKPSILLKEGQQGLTAFATSAQVLDVHIPTSTNIILAANQLEMEHMQTVNEQEQERGRMCQLLELNKDVAMKIDEIRSIHKQAEATWNQQQEVLGKDKKQEYYVKEKRKDYISDMNYYEAKLNQVGMTKNIMHSALSKQWAQLKEVEQQVSSLEMKLKSYNLPPDMTLAEVKVEEARQKLAALMSDMAAACKEPCYEDKND</sequence>
<comment type="caution">
    <text evidence="11">The sequence shown here is derived from an EMBL/GenBank/DDBJ whole genome shotgun (WGS) entry which is preliminary data.</text>
</comment>
<accession>A0AAE1BLS4</accession>
<dbReference type="GO" id="GO:0005874">
    <property type="term" value="C:microtubule"/>
    <property type="evidence" value="ECO:0007669"/>
    <property type="project" value="UniProtKB-KW"/>
</dbReference>
<organism evidence="11 12">
    <name type="scientific">Petrolisthes cinctipes</name>
    <name type="common">Flat porcelain crab</name>
    <dbReference type="NCBI Taxonomy" id="88211"/>
    <lineage>
        <taxon>Eukaryota</taxon>
        <taxon>Metazoa</taxon>
        <taxon>Ecdysozoa</taxon>
        <taxon>Arthropoda</taxon>
        <taxon>Crustacea</taxon>
        <taxon>Multicrustacea</taxon>
        <taxon>Malacostraca</taxon>
        <taxon>Eumalacostraca</taxon>
        <taxon>Eucarida</taxon>
        <taxon>Decapoda</taxon>
        <taxon>Pleocyemata</taxon>
        <taxon>Anomura</taxon>
        <taxon>Galatheoidea</taxon>
        <taxon>Porcellanidae</taxon>
        <taxon>Petrolisthes</taxon>
    </lineage>
</organism>
<dbReference type="InterPro" id="IPR026243">
    <property type="entry name" value="HAUS1"/>
</dbReference>
<dbReference type="EMBL" id="JAWQEG010007865">
    <property type="protein sequence ID" value="KAK3851509.1"/>
    <property type="molecule type" value="Genomic_DNA"/>
</dbReference>
<gene>
    <name evidence="11" type="ORF">Pcinc_041844</name>
</gene>
<keyword evidence="9" id="KW-0131">Cell cycle</keyword>
<evidence type="ECO:0000256" key="5">
    <source>
        <dbReference type="ARBA" id="ARBA00022701"/>
    </source>
</evidence>
<evidence type="ECO:0000256" key="6">
    <source>
        <dbReference type="ARBA" id="ARBA00022776"/>
    </source>
</evidence>
<reference evidence="11" key="1">
    <citation type="submission" date="2023-10" db="EMBL/GenBank/DDBJ databases">
        <title>Genome assemblies of two species of porcelain crab, Petrolisthes cinctipes and Petrolisthes manimaculis (Anomura: Porcellanidae).</title>
        <authorList>
            <person name="Angst P."/>
        </authorList>
    </citation>
    <scope>NUCLEOTIDE SEQUENCE</scope>
    <source>
        <strain evidence="11">PB745_01</strain>
        <tissue evidence="11">Gill</tissue>
    </source>
</reference>
<dbReference type="Proteomes" id="UP001286313">
    <property type="component" value="Unassembled WGS sequence"/>
</dbReference>
<dbReference type="AlphaFoldDB" id="A0AAE1BLS4"/>
<evidence type="ECO:0000256" key="2">
    <source>
        <dbReference type="ARBA" id="ARBA00005479"/>
    </source>
</evidence>
<dbReference type="PRINTS" id="PR02087">
    <property type="entry name" value="HAUSAUGMINL1"/>
</dbReference>
<comment type="subcellular location">
    <subcellularLocation>
        <location evidence="1">Cytoplasm</location>
        <location evidence="1">Cytoskeleton</location>
        <location evidence="1">Spindle</location>
    </subcellularLocation>
</comment>
<dbReference type="GO" id="GO:0051225">
    <property type="term" value="P:spindle assembly"/>
    <property type="evidence" value="ECO:0007669"/>
    <property type="project" value="InterPro"/>
</dbReference>
<keyword evidence="6" id="KW-0498">Mitosis</keyword>
<evidence type="ECO:0008006" key="13">
    <source>
        <dbReference type="Google" id="ProtNLM"/>
    </source>
</evidence>
<dbReference type="Pfam" id="PF25762">
    <property type="entry name" value="HAUS1"/>
    <property type="match status" value="1"/>
</dbReference>
<evidence type="ECO:0000256" key="3">
    <source>
        <dbReference type="ARBA" id="ARBA00022490"/>
    </source>
</evidence>
<evidence type="ECO:0000256" key="8">
    <source>
        <dbReference type="ARBA" id="ARBA00023212"/>
    </source>
</evidence>
<comment type="similarity">
    <text evidence="2">Belongs to the HAUS1 family.</text>
</comment>
<dbReference type="PANTHER" id="PTHR31570">
    <property type="entry name" value="HAUS AUGMIN-LIKE COMPLEX SUBUNIT 1"/>
    <property type="match status" value="1"/>
</dbReference>
<proteinExistence type="inferred from homology"/>